<sequence>MAMERDRSRNWFRYETDVVCGTFPSSRLNRSPVKGSHLNFSLSEKSRREERKERDVREKKVVAGVGAQRRLVHFSRKI</sequence>
<gene>
    <name evidence="2" type="ORF">GWI33_003255</name>
</gene>
<proteinExistence type="predicted"/>
<protein>
    <submittedName>
        <fullName evidence="2">Uncharacterized protein</fullName>
    </submittedName>
</protein>
<accession>A0A834IM90</accession>
<feature type="region of interest" description="Disordered" evidence="1">
    <location>
        <begin position="33"/>
        <end position="55"/>
    </location>
</feature>
<keyword evidence="3" id="KW-1185">Reference proteome</keyword>
<name>A0A834IM90_RHYFE</name>
<dbReference type="AlphaFoldDB" id="A0A834IM90"/>
<evidence type="ECO:0000313" key="3">
    <source>
        <dbReference type="Proteomes" id="UP000625711"/>
    </source>
</evidence>
<organism evidence="2 3">
    <name type="scientific">Rhynchophorus ferrugineus</name>
    <name type="common">Red palm weevil</name>
    <name type="synonym">Curculio ferrugineus</name>
    <dbReference type="NCBI Taxonomy" id="354439"/>
    <lineage>
        <taxon>Eukaryota</taxon>
        <taxon>Metazoa</taxon>
        <taxon>Ecdysozoa</taxon>
        <taxon>Arthropoda</taxon>
        <taxon>Hexapoda</taxon>
        <taxon>Insecta</taxon>
        <taxon>Pterygota</taxon>
        <taxon>Neoptera</taxon>
        <taxon>Endopterygota</taxon>
        <taxon>Coleoptera</taxon>
        <taxon>Polyphaga</taxon>
        <taxon>Cucujiformia</taxon>
        <taxon>Curculionidae</taxon>
        <taxon>Dryophthorinae</taxon>
        <taxon>Rhynchophorus</taxon>
    </lineage>
</organism>
<evidence type="ECO:0000256" key="1">
    <source>
        <dbReference type="SAM" id="MobiDB-lite"/>
    </source>
</evidence>
<comment type="caution">
    <text evidence="2">The sequence shown here is derived from an EMBL/GenBank/DDBJ whole genome shotgun (WGS) entry which is preliminary data.</text>
</comment>
<dbReference type="EMBL" id="JAACXV010000190">
    <property type="protein sequence ID" value="KAF7282096.1"/>
    <property type="molecule type" value="Genomic_DNA"/>
</dbReference>
<feature type="compositionally biased region" description="Basic and acidic residues" evidence="1">
    <location>
        <begin position="44"/>
        <end position="55"/>
    </location>
</feature>
<dbReference type="Proteomes" id="UP000625711">
    <property type="component" value="Unassembled WGS sequence"/>
</dbReference>
<reference evidence="2" key="1">
    <citation type="submission" date="2020-08" db="EMBL/GenBank/DDBJ databases">
        <title>Genome sequencing and assembly of the red palm weevil Rhynchophorus ferrugineus.</title>
        <authorList>
            <person name="Dias G.B."/>
            <person name="Bergman C.M."/>
            <person name="Manee M."/>
        </authorList>
    </citation>
    <scope>NUCLEOTIDE SEQUENCE</scope>
    <source>
        <strain evidence="2">AA-2017</strain>
        <tissue evidence="2">Whole larva</tissue>
    </source>
</reference>
<evidence type="ECO:0000313" key="2">
    <source>
        <dbReference type="EMBL" id="KAF7282096.1"/>
    </source>
</evidence>